<evidence type="ECO:0000313" key="1">
    <source>
        <dbReference type="EMBL" id="ONI42119.1"/>
    </source>
</evidence>
<sequence length="80" mass="8271">MTQDGPAQSLLIYFLGGLAGTPTTVLPLGTSFITTALAPILTLFPIVIGPRTFAPAPIITLSPLNLPPLKLDVIGGCRSQ</sequence>
<proteinExistence type="predicted"/>
<gene>
    <name evidence="1" type="ORF">AN640_07640</name>
</gene>
<evidence type="ECO:0000313" key="2">
    <source>
        <dbReference type="Proteomes" id="UP000188637"/>
    </source>
</evidence>
<dbReference type="Proteomes" id="UP000188637">
    <property type="component" value="Unassembled WGS sequence"/>
</dbReference>
<keyword evidence="2" id="KW-1185">Reference proteome</keyword>
<comment type="caution">
    <text evidence="1">The sequence shown here is derived from an EMBL/GenBank/DDBJ whole genome shotgun (WGS) entry which is preliminary data.</text>
</comment>
<organism evidence="1 2">
    <name type="scientific">Candidatus Epulonipiscium fishelsonii</name>
    <dbReference type="NCBI Taxonomy" id="77094"/>
    <lineage>
        <taxon>Bacteria</taxon>
        <taxon>Bacillati</taxon>
        <taxon>Bacillota</taxon>
        <taxon>Clostridia</taxon>
        <taxon>Lachnospirales</taxon>
        <taxon>Lachnospiraceae</taxon>
        <taxon>Candidatus Epulonipiscium</taxon>
    </lineage>
</organism>
<protein>
    <submittedName>
        <fullName evidence="1">Uncharacterized protein</fullName>
    </submittedName>
</protein>
<name>A0ACC8XFT4_9FIRM</name>
<dbReference type="EMBL" id="LJHD01000196">
    <property type="protein sequence ID" value="ONI42119.1"/>
    <property type="molecule type" value="Genomic_DNA"/>
</dbReference>
<accession>A0ACC8XFT4</accession>
<reference evidence="1" key="1">
    <citation type="submission" date="2016-08" db="EMBL/GenBank/DDBJ databases">
        <authorList>
            <person name="Ngugi D.K."/>
            <person name="Miyake S."/>
            <person name="Stingl U."/>
        </authorList>
    </citation>
    <scope>NUCLEOTIDE SEQUENCE</scope>
    <source>
        <strain evidence="1">SCG-D08WGA-EpuloA1</strain>
    </source>
</reference>